<evidence type="ECO:0000256" key="1">
    <source>
        <dbReference type="SAM" id="MobiDB-lite"/>
    </source>
</evidence>
<feature type="region of interest" description="Disordered" evidence="1">
    <location>
        <begin position="62"/>
        <end position="108"/>
    </location>
</feature>
<keyword evidence="3" id="KW-1185">Reference proteome</keyword>
<feature type="compositionally biased region" description="Polar residues" evidence="1">
    <location>
        <begin position="74"/>
        <end position="89"/>
    </location>
</feature>
<evidence type="ECO:0000313" key="2">
    <source>
        <dbReference type="EMBL" id="EYB83971.1"/>
    </source>
</evidence>
<reference evidence="3" key="1">
    <citation type="journal article" date="2015" name="Nat. Genet.">
        <title>The genome and transcriptome of the zoonotic hookworm Ancylostoma ceylanicum identify infection-specific gene families.</title>
        <authorList>
            <person name="Schwarz E.M."/>
            <person name="Hu Y."/>
            <person name="Antoshechkin I."/>
            <person name="Miller M.M."/>
            <person name="Sternberg P.W."/>
            <person name="Aroian R.V."/>
        </authorList>
    </citation>
    <scope>NUCLEOTIDE SEQUENCE</scope>
    <source>
        <strain evidence="3">HY135</strain>
    </source>
</reference>
<accession>A0A016S0D3</accession>
<organism evidence="2 3">
    <name type="scientific">Ancylostoma ceylanicum</name>
    <dbReference type="NCBI Taxonomy" id="53326"/>
    <lineage>
        <taxon>Eukaryota</taxon>
        <taxon>Metazoa</taxon>
        <taxon>Ecdysozoa</taxon>
        <taxon>Nematoda</taxon>
        <taxon>Chromadorea</taxon>
        <taxon>Rhabditida</taxon>
        <taxon>Rhabditina</taxon>
        <taxon>Rhabditomorpha</taxon>
        <taxon>Strongyloidea</taxon>
        <taxon>Ancylostomatidae</taxon>
        <taxon>Ancylostomatinae</taxon>
        <taxon>Ancylostoma</taxon>
    </lineage>
</organism>
<feature type="region of interest" description="Disordered" evidence="1">
    <location>
        <begin position="1"/>
        <end position="41"/>
    </location>
</feature>
<dbReference type="EMBL" id="JARK01001662">
    <property type="protein sequence ID" value="EYB83971.1"/>
    <property type="molecule type" value="Genomic_DNA"/>
</dbReference>
<gene>
    <name evidence="2" type="primary">Acey_s0326.g2581</name>
    <name evidence="2" type="ORF">Y032_0326g2581</name>
</gene>
<dbReference type="Proteomes" id="UP000024635">
    <property type="component" value="Unassembled WGS sequence"/>
</dbReference>
<feature type="compositionally biased region" description="Basic and acidic residues" evidence="1">
    <location>
        <begin position="20"/>
        <end position="32"/>
    </location>
</feature>
<dbReference type="AlphaFoldDB" id="A0A016S0D3"/>
<name>A0A016S0D3_9BILA</name>
<protein>
    <submittedName>
        <fullName evidence="2">Uncharacterized protein</fullName>
    </submittedName>
</protein>
<proteinExistence type="predicted"/>
<sequence>MANGHELQRSVNQLYPLEVTAKEDPKPYDKPKPTRIQPPRAAKRVRFALGMYRATISHQLRFHPPLTSHEELPSPSQSTTFQDRTTSSIHDPLTRDGTETPDPPRLLA</sequence>
<evidence type="ECO:0000313" key="3">
    <source>
        <dbReference type="Proteomes" id="UP000024635"/>
    </source>
</evidence>
<dbReference type="OrthoDB" id="5846442at2759"/>
<comment type="caution">
    <text evidence="2">The sequence shown here is derived from an EMBL/GenBank/DDBJ whole genome shotgun (WGS) entry which is preliminary data.</text>
</comment>